<protein>
    <recommendedName>
        <fullName evidence="2">Insertion element IS402-like domain-containing protein</fullName>
    </recommendedName>
</protein>
<evidence type="ECO:0000256" key="1">
    <source>
        <dbReference type="SAM" id="MobiDB-lite"/>
    </source>
</evidence>
<evidence type="ECO:0000313" key="3">
    <source>
        <dbReference type="EMBL" id="OMG75179.1"/>
    </source>
</evidence>
<reference evidence="3 4" key="1">
    <citation type="submission" date="2017-01" db="EMBL/GenBank/DDBJ databases">
        <title>Phylogeographic, genomic and meropenem susceptibility analysis of Burkholderia ubonensis.</title>
        <authorList>
            <person name="Price E.P."/>
            <person name="Sarovich D.S."/>
            <person name="Webb J.R."/>
            <person name="Hall C.M."/>
            <person name="Sahl J.W."/>
            <person name="Kaestli M."/>
            <person name="Mayo M."/>
            <person name="Harrington G."/>
            <person name="Baker A.L."/>
            <person name="Sidak-Loftis L.C."/>
            <person name="Lummis M."/>
            <person name="Schupp J.M."/>
            <person name="Gillece J.D."/>
            <person name="Tuanyok A."/>
            <person name="Warner J."/>
            <person name="Busch J.D."/>
            <person name="Keim P."/>
            <person name="Currie B.J."/>
            <person name="Wagner D.M."/>
        </authorList>
    </citation>
    <scope>NUCLEOTIDE SEQUENCE [LARGE SCALE GENOMIC DNA]</scope>
    <source>
        <strain evidence="3 4">A21</strain>
    </source>
</reference>
<accession>A0A1R1JJ18</accession>
<feature type="domain" description="Insertion element IS402-like" evidence="2">
    <location>
        <begin position="55"/>
        <end position="131"/>
    </location>
</feature>
<gene>
    <name evidence="3" type="ORF">BW685_00540</name>
</gene>
<dbReference type="InterPro" id="IPR025161">
    <property type="entry name" value="IS402-like_dom"/>
</dbReference>
<dbReference type="PANTHER" id="PTHR46637:SF1">
    <property type="entry name" value="BLL5188 PROTEIN"/>
    <property type="match status" value="1"/>
</dbReference>
<proteinExistence type="predicted"/>
<feature type="region of interest" description="Disordered" evidence="1">
    <location>
        <begin position="1"/>
        <end position="40"/>
    </location>
</feature>
<feature type="compositionally biased region" description="Polar residues" evidence="1">
    <location>
        <begin position="1"/>
        <end position="21"/>
    </location>
</feature>
<comment type="caution">
    <text evidence="3">The sequence shown here is derived from an EMBL/GenBank/DDBJ whole genome shotgun (WGS) entry which is preliminary data.</text>
</comment>
<dbReference type="EMBL" id="MTJZ01000001">
    <property type="protein sequence ID" value="OMG75179.1"/>
    <property type="molecule type" value="Genomic_DNA"/>
</dbReference>
<dbReference type="PANTHER" id="PTHR46637">
    <property type="entry name" value="TIS1421-TRANSPOSASE PROTEIN A"/>
    <property type="match status" value="1"/>
</dbReference>
<dbReference type="RefSeq" id="WP_076474336.1">
    <property type="nucleotide sequence ID" value="NZ_MTJZ01000001.1"/>
</dbReference>
<evidence type="ECO:0000259" key="2">
    <source>
        <dbReference type="Pfam" id="PF13340"/>
    </source>
</evidence>
<name>A0A1R1JJ18_9BURK</name>
<dbReference type="InterPro" id="IPR052909">
    <property type="entry name" value="Transposase_6_like"/>
</dbReference>
<dbReference type="AlphaFoldDB" id="A0A1R1JJ18"/>
<dbReference type="Proteomes" id="UP000187194">
    <property type="component" value="Unassembled WGS sequence"/>
</dbReference>
<organism evidence="3 4">
    <name type="scientific">Burkholderia ubonensis</name>
    <dbReference type="NCBI Taxonomy" id="101571"/>
    <lineage>
        <taxon>Bacteria</taxon>
        <taxon>Pseudomonadati</taxon>
        <taxon>Pseudomonadota</taxon>
        <taxon>Betaproteobacteria</taxon>
        <taxon>Burkholderiales</taxon>
        <taxon>Burkholderiaceae</taxon>
        <taxon>Burkholderia</taxon>
        <taxon>Burkholderia cepacia complex</taxon>
    </lineage>
</organism>
<sequence length="174" mass="18884">MRDQAGTSMNNEQMKSASRPTGSADGDASGRGTDVARPAGKTKSNIASLVALDALTLKEWGRIHACLQAGAGGPQGMLRGRPSTDARAVFGGVLYVLETGCAWPRMPADYPPYQTCHRRFKRWRDAGVLEQALAILCRGMHCHLLAEIRQRKRVRRPRPETCAAVSRPAAPAYV</sequence>
<evidence type="ECO:0000313" key="4">
    <source>
        <dbReference type="Proteomes" id="UP000187194"/>
    </source>
</evidence>
<dbReference type="Pfam" id="PF13340">
    <property type="entry name" value="DUF4096"/>
    <property type="match status" value="1"/>
</dbReference>